<sequence length="177" mass="20786">MARRIMINACEDIQEHGWPADTPLPYLIWWPLRPTQDTLLLLAEKVPQMKEQVIVAAIYCNYETAYRMISVRPTHHIWEAARNSPNPLYREDLKMKAEELKIKYSHLSLNMYDPDLVYLAWDLEPTGMSRHLNPDRSWTTAFVLQMGHIMKEEHPTTGDSNTGSGYVKERRRRLLHV</sequence>
<reference evidence="1 2" key="1">
    <citation type="submission" date="2023-01" db="EMBL/GenBank/DDBJ databases">
        <title>Analysis of 21 Apiospora genomes using comparative genomics revels a genus with tremendous synthesis potential of carbohydrate active enzymes and secondary metabolites.</title>
        <authorList>
            <person name="Sorensen T."/>
        </authorList>
    </citation>
    <scope>NUCLEOTIDE SEQUENCE [LARGE SCALE GENOMIC DNA]</scope>
    <source>
        <strain evidence="1 2">CBS 135458</strain>
    </source>
</reference>
<keyword evidence="2" id="KW-1185">Reference proteome</keyword>
<dbReference type="GeneID" id="92092456"/>
<dbReference type="EMBL" id="JAQQWL010000008">
    <property type="protein sequence ID" value="KAK8061618.1"/>
    <property type="molecule type" value="Genomic_DNA"/>
</dbReference>
<organism evidence="1 2">
    <name type="scientific">Apiospora phragmitis</name>
    <dbReference type="NCBI Taxonomy" id="2905665"/>
    <lineage>
        <taxon>Eukaryota</taxon>
        <taxon>Fungi</taxon>
        <taxon>Dikarya</taxon>
        <taxon>Ascomycota</taxon>
        <taxon>Pezizomycotina</taxon>
        <taxon>Sordariomycetes</taxon>
        <taxon>Xylariomycetidae</taxon>
        <taxon>Amphisphaeriales</taxon>
        <taxon>Apiosporaceae</taxon>
        <taxon>Apiospora</taxon>
    </lineage>
</organism>
<name>A0ABR1URR1_9PEZI</name>
<gene>
    <name evidence="1" type="ORF">PG994_007984</name>
</gene>
<evidence type="ECO:0000313" key="2">
    <source>
        <dbReference type="Proteomes" id="UP001480595"/>
    </source>
</evidence>
<comment type="caution">
    <text evidence="1">The sequence shown here is derived from an EMBL/GenBank/DDBJ whole genome shotgun (WGS) entry which is preliminary data.</text>
</comment>
<dbReference type="RefSeq" id="XP_066714880.1">
    <property type="nucleotide sequence ID" value="XM_066859393.1"/>
</dbReference>
<protein>
    <submittedName>
        <fullName evidence="1">Uncharacterized protein</fullName>
    </submittedName>
</protein>
<proteinExistence type="predicted"/>
<dbReference type="Proteomes" id="UP001480595">
    <property type="component" value="Unassembled WGS sequence"/>
</dbReference>
<accession>A0ABR1URR1</accession>
<evidence type="ECO:0000313" key="1">
    <source>
        <dbReference type="EMBL" id="KAK8061618.1"/>
    </source>
</evidence>